<evidence type="ECO:0000256" key="11">
    <source>
        <dbReference type="SAM" id="Phobius"/>
    </source>
</evidence>
<evidence type="ECO:0000256" key="3">
    <source>
        <dbReference type="ARBA" id="ARBA00022448"/>
    </source>
</evidence>
<dbReference type="CDD" id="cd03250">
    <property type="entry name" value="ABCC_MRP_domain1"/>
    <property type="match status" value="1"/>
</dbReference>
<feature type="transmembrane region" description="Helical" evidence="11">
    <location>
        <begin position="721"/>
        <end position="744"/>
    </location>
</feature>
<evidence type="ECO:0000256" key="10">
    <source>
        <dbReference type="SAM" id="MobiDB-lite"/>
    </source>
</evidence>
<keyword evidence="4 11" id="KW-0812">Transmembrane</keyword>
<evidence type="ECO:0000256" key="9">
    <source>
        <dbReference type="ARBA" id="ARBA00023136"/>
    </source>
</evidence>
<evidence type="ECO:0000256" key="2">
    <source>
        <dbReference type="ARBA" id="ARBA00009726"/>
    </source>
</evidence>
<keyword evidence="7" id="KW-0067">ATP-binding</keyword>
<dbReference type="InterPro" id="IPR017871">
    <property type="entry name" value="ABC_transporter-like_CS"/>
</dbReference>
<dbReference type="GO" id="GO:0140359">
    <property type="term" value="F:ABC-type transporter activity"/>
    <property type="evidence" value="ECO:0007669"/>
    <property type="project" value="InterPro"/>
</dbReference>
<feature type="transmembrane region" description="Helical" evidence="11">
    <location>
        <begin position="100"/>
        <end position="124"/>
    </location>
</feature>
<feature type="transmembrane region" description="Helical" evidence="11">
    <location>
        <begin position="328"/>
        <end position="349"/>
    </location>
</feature>
<dbReference type="InterPro" id="IPR044726">
    <property type="entry name" value="ABCC_6TM_D2"/>
</dbReference>
<protein>
    <recommendedName>
        <fullName evidence="16">Multidrug resistance-associated protein 1</fullName>
    </recommendedName>
</protein>
<keyword evidence="5" id="KW-0677">Repeat</keyword>
<feature type="transmembrane region" description="Helical" evidence="11">
    <location>
        <begin position="144"/>
        <end position="162"/>
    </location>
</feature>
<comment type="caution">
    <text evidence="14">The sequence shown here is derived from an EMBL/GenBank/DDBJ whole genome shotgun (WGS) entry which is preliminary data.</text>
</comment>
<evidence type="ECO:0000256" key="4">
    <source>
        <dbReference type="ARBA" id="ARBA00022692"/>
    </source>
</evidence>
<dbReference type="CDD" id="cd18579">
    <property type="entry name" value="ABC_6TM_ABCC_D1"/>
    <property type="match status" value="1"/>
</dbReference>
<dbReference type="PROSITE" id="PS50929">
    <property type="entry name" value="ABC_TM1F"/>
    <property type="match status" value="2"/>
</dbReference>
<evidence type="ECO:0000256" key="1">
    <source>
        <dbReference type="ARBA" id="ARBA00004128"/>
    </source>
</evidence>
<keyword evidence="15" id="KW-1185">Reference proteome</keyword>
<accession>A0A6G0XFX4</accession>
<evidence type="ECO:0000256" key="7">
    <source>
        <dbReference type="ARBA" id="ARBA00022840"/>
    </source>
</evidence>
<dbReference type="CDD" id="cd03244">
    <property type="entry name" value="ABCC_MRP_domain2"/>
    <property type="match status" value="1"/>
</dbReference>
<reference evidence="14 15" key="1">
    <citation type="submission" date="2019-07" db="EMBL/GenBank/DDBJ databases">
        <title>Genomics analysis of Aphanomyces spp. identifies a new class of oomycete effector associated with host adaptation.</title>
        <authorList>
            <person name="Gaulin E."/>
        </authorList>
    </citation>
    <scope>NUCLEOTIDE SEQUENCE [LARGE SCALE GENOMIC DNA]</scope>
    <source>
        <strain evidence="14 15">ATCC 201684</strain>
    </source>
</reference>
<evidence type="ECO:0000313" key="15">
    <source>
        <dbReference type="Proteomes" id="UP000481153"/>
    </source>
</evidence>
<keyword evidence="8 11" id="KW-1133">Transmembrane helix</keyword>
<dbReference type="PANTHER" id="PTHR24223:SF443">
    <property type="entry name" value="MULTIDRUG-RESISTANCE LIKE PROTEIN 1, ISOFORM I"/>
    <property type="match status" value="1"/>
</dbReference>
<evidence type="ECO:0000259" key="12">
    <source>
        <dbReference type="PROSITE" id="PS50893"/>
    </source>
</evidence>
<keyword evidence="6" id="KW-0547">Nucleotide-binding</keyword>
<dbReference type="InterPro" id="IPR050173">
    <property type="entry name" value="ABC_transporter_C-like"/>
</dbReference>
<feature type="region of interest" description="Disordered" evidence="10">
    <location>
        <begin position="1"/>
        <end position="26"/>
    </location>
</feature>
<dbReference type="GO" id="GO:0005774">
    <property type="term" value="C:vacuolar membrane"/>
    <property type="evidence" value="ECO:0007669"/>
    <property type="project" value="UniProtKB-SubCell"/>
</dbReference>
<evidence type="ECO:0000256" key="8">
    <source>
        <dbReference type="ARBA" id="ARBA00022989"/>
    </source>
</evidence>
<feature type="transmembrane region" description="Helical" evidence="11">
    <location>
        <begin position="764"/>
        <end position="785"/>
    </location>
</feature>
<dbReference type="FunFam" id="3.40.50.300:FF:000997">
    <property type="entry name" value="Multidrug resistance-associated protein 1"/>
    <property type="match status" value="1"/>
</dbReference>
<feature type="domain" description="ABC transporter" evidence="12">
    <location>
        <begin position="1050"/>
        <end position="1278"/>
    </location>
</feature>
<dbReference type="InterPro" id="IPR003593">
    <property type="entry name" value="AAA+_ATPase"/>
</dbReference>
<evidence type="ECO:0000256" key="5">
    <source>
        <dbReference type="ARBA" id="ARBA00022737"/>
    </source>
</evidence>
<feature type="domain" description="ABC transporter" evidence="12">
    <location>
        <begin position="422"/>
        <end position="648"/>
    </location>
</feature>
<evidence type="ECO:0000313" key="14">
    <source>
        <dbReference type="EMBL" id="KAF0739189.1"/>
    </source>
</evidence>
<dbReference type="Gene3D" id="3.40.50.300">
    <property type="entry name" value="P-loop containing nucleotide triphosphate hydrolases"/>
    <property type="match status" value="2"/>
</dbReference>
<dbReference type="CDD" id="cd18580">
    <property type="entry name" value="ABC_6TM_ABCC_D2"/>
    <property type="match status" value="1"/>
</dbReference>
<evidence type="ECO:0000256" key="6">
    <source>
        <dbReference type="ARBA" id="ARBA00022741"/>
    </source>
</evidence>
<dbReference type="InterPro" id="IPR044746">
    <property type="entry name" value="ABCC_6TM_D1"/>
</dbReference>
<proteinExistence type="inferred from homology"/>
<keyword evidence="3" id="KW-0813">Transport</keyword>
<dbReference type="Pfam" id="PF00005">
    <property type="entry name" value="ABC_tran"/>
    <property type="match status" value="2"/>
</dbReference>
<dbReference type="SUPFAM" id="SSF52540">
    <property type="entry name" value="P-loop containing nucleoside triphosphate hydrolases"/>
    <property type="match status" value="2"/>
</dbReference>
<organism evidence="14 15">
    <name type="scientific">Aphanomyces euteiches</name>
    <dbReference type="NCBI Taxonomy" id="100861"/>
    <lineage>
        <taxon>Eukaryota</taxon>
        <taxon>Sar</taxon>
        <taxon>Stramenopiles</taxon>
        <taxon>Oomycota</taxon>
        <taxon>Saprolegniomycetes</taxon>
        <taxon>Saprolegniales</taxon>
        <taxon>Verrucalvaceae</taxon>
        <taxon>Aphanomyces</taxon>
    </lineage>
</organism>
<dbReference type="PANTHER" id="PTHR24223">
    <property type="entry name" value="ATP-BINDING CASSETTE SUB-FAMILY C"/>
    <property type="match status" value="1"/>
</dbReference>
<dbReference type="InterPro" id="IPR027417">
    <property type="entry name" value="P-loop_NTPase"/>
</dbReference>
<dbReference type="PROSITE" id="PS00211">
    <property type="entry name" value="ABC_TRANSPORTER_1"/>
    <property type="match status" value="2"/>
</dbReference>
<dbReference type="Gene3D" id="1.20.1560.10">
    <property type="entry name" value="ABC transporter type 1, transmembrane domain"/>
    <property type="match status" value="2"/>
</dbReference>
<dbReference type="VEuPathDB" id="FungiDB:AeMF1_010474"/>
<sequence length="1284" mass="139278">MATPDAKYADLESPGPGAPSRLPQDEPNPMGSANWLAVGLMFWLDPLIRRGASTTLSEQDVWRLAPEDTSAALHRRFASFWALETALESPRFERALVKTLWARTAWATVMFVVYSAVMLVQPLVVQSLLQFILGKESPILDFSGYTLAAFLTTLSFVSVTLVDFAQAIVAQCGCNAKTLAMEVVFSKALKLPRRSNVSSGDIVTLASVDATRVFDLYIWGPWVVVAPCTLLAIFIILSFKLDWVAGLVGGVVMAGVLIYCFLAAKTVGKLRRELAAVQSERVKLTNELLQGVRVVKLYAWESFVIAKLDEIRATELELLRRFQYNSRLPAATLQASAVAVFALCLLVYVARGHTLTPDVAFSTMAFLGVARLPCTLFCAGVINCSESLASCARLASFLLEAEVEQQPALPPPQPSQPAAPLIQMDDAMFSWEADPSKLTLRHLSFAVESNSLTIVVGPVGSGKSSLLSAILGEIHQVQGTRHVGGKIAYASQDPWIQHASLQDNILFYNPLDEARYNQVVAACQLAPDVAILPQGHATEIGERGINLSGGQKARVSLARAVYRAPQADIFLLDDPLSALDVHVAGGVFRECIQTLLRSKAVVLVLNSHYHLLRHADRILVLDEDGSLVGNGTLDSLKEQFPHLVSLSVPEEVKVDEEAPSPPENDKAAPTTSPALPVASLTAATGPNLSRQKLIAKEERQQGGVSVSTYLTFFQASGWSGVGAAVAIALIFAGSQALLVSADWFLGHWSRSALASSGDRLHSAWIYFALAVCAVVSVFGACLFVVHLCLRCSKSLHASVLNRVLQAAIPTFFDVTPVGRILNRFASDLDQLDNLLPWIGMMQAQYVFQIAAVLLVCGITAPFIVLVYLPLVYVFYHIQRFFNVSTAQLKRMESTTKSPVVNLITEILSGLSTIRAMDMTDTFVLRSRAALDHHQTYFTVHFMASRWLQMRLDWLSAVIITGVSFLVVASKDSIGVTAAGLALTYASQLSSVLSRTVQGHAKLESIMTCAERLHEYESLQAEGSSSTGGENDVQVVQTDLTAWPSAGAISFQAYSMRYRDGLDLVLHDMSFSVRGGEKVGICGRTGSGKSSLVAALCRIVEAASGSIQIDGLDIAAIDLHVLRSRLTVIPQDPVLFSGSLRFNLDPAGAFASSDAELWHVLKQVHLADIGLDFEVAERGSNLSVGQRQLVCIGRALLRQSRIVVLDEATASIDVETDRILQETIRSSFQGVSVLTIAHRLETILDNDRVLVLDAGRVREFDAPQKLLEDPTSAFALLMQQAARGV</sequence>
<gene>
    <name evidence="14" type="ORF">Ae201684_005114</name>
</gene>
<evidence type="ECO:0000259" key="13">
    <source>
        <dbReference type="PROSITE" id="PS50929"/>
    </source>
</evidence>
<feature type="transmembrane region" description="Helical" evidence="11">
    <location>
        <begin position="361"/>
        <end position="384"/>
    </location>
</feature>
<feature type="domain" description="ABC transmembrane type-1" evidence="13">
    <location>
        <begin position="725"/>
        <end position="997"/>
    </location>
</feature>
<dbReference type="SUPFAM" id="SSF90123">
    <property type="entry name" value="ABC transporter transmembrane region"/>
    <property type="match status" value="2"/>
</dbReference>
<comment type="similarity">
    <text evidence="2">Belongs to the ABC transporter superfamily. ABCC family. Conjugate transporter (TC 3.A.1.208) subfamily.</text>
</comment>
<dbReference type="GO" id="GO:0016887">
    <property type="term" value="F:ATP hydrolysis activity"/>
    <property type="evidence" value="ECO:0007669"/>
    <property type="project" value="InterPro"/>
</dbReference>
<dbReference type="Proteomes" id="UP000481153">
    <property type="component" value="Unassembled WGS sequence"/>
</dbReference>
<dbReference type="GO" id="GO:0005524">
    <property type="term" value="F:ATP binding"/>
    <property type="evidence" value="ECO:0007669"/>
    <property type="project" value="UniProtKB-KW"/>
</dbReference>
<name>A0A6G0XFX4_9STRA</name>
<dbReference type="EMBL" id="VJMJ01000066">
    <property type="protein sequence ID" value="KAF0739189.1"/>
    <property type="molecule type" value="Genomic_DNA"/>
</dbReference>
<dbReference type="InterPro" id="IPR011527">
    <property type="entry name" value="ABC1_TM_dom"/>
</dbReference>
<feature type="region of interest" description="Disordered" evidence="10">
    <location>
        <begin position="652"/>
        <end position="673"/>
    </location>
</feature>
<dbReference type="Pfam" id="PF00664">
    <property type="entry name" value="ABC_membrane"/>
    <property type="match status" value="2"/>
</dbReference>
<keyword evidence="9 11" id="KW-0472">Membrane</keyword>
<dbReference type="SMART" id="SM00382">
    <property type="entry name" value="AAA"/>
    <property type="match status" value="2"/>
</dbReference>
<feature type="transmembrane region" description="Helical" evidence="11">
    <location>
        <begin position="216"/>
        <end position="237"/>
    </location>
</feature>
<dbReference type="FunFam" id="3.40.50.300:FF:000074">
    <property type="entry name" value="Multidrug resistance-associated protein 5 isoform 1"/>
    <property type="match status" value="1"/>
</dbReference>
<dbReference type="InterPro" id="IPR036640">
    <property type="entry name" value="ABC1_TM_sf"/>
</dbReference>
<dbReference type="InterPro" id="IPR003439">
    <property type="entry name" value="ABC_transporter-like_ATP-bd"/>
</dbReference>
<dbReference type="PROSITE" id="PS50893">
    <property type="entry name" value="ABC_TRANSPORTER_2"/>
    <property type="match status" value="2"/>
</dbReference>
<feature type="domain" description="ABC transmembrane type-1" evidence="13">
    <location>
        <begin position="105"/>
        <end position="373"/>
    </location>
</feature>
<feature type="transmembrane region" description="Helical" evidence="11">
    <location>
        <begin position="243"/>
        <end position="264"/>
    </location>
</feature>
<evidence type="ECO:0008006" key="16">
    <source>
        <dbReference type="Google" id="ProtNLM"/>
    </source>
</evidence>
<feature type="transmembrane region" description="Helical" evidence="11">
    <location>
        <begin position="845"/>
        <end position="875"/>
    </location>
</feature>
<dbReference type="FunFam" id="1.20.1560.10:FF:000013">
    <property type="entry name" value="ABC transporter C family member 2"/>
    <property type="match status" value="1"/>
</dbReference>
<comment type="subcellular location">
    <subcellularLocation>
        <location evidence="1">Vacuole membrane</location>
        <topology evidence="1">Multi-pass membrane protein</topology>
    </subcellularLocation>
</comment>